<dbReference type="InterPro" id="IPR011330">
    <property type="entry name" value="Glyco_hydro/deAcase_b/a-brl"/>
</dbReference>
<dbReference type="RefSeq" id="WP_076349762.1">
    <property type="nucleotide sequence ID" value="NZ_CP019082.1"/>
</dbReference>
<evidence type="ECO:0000313" key="6">
    <source>
        <dbReference type="EMBL" id="APW63422.1"/>
    </source>
</evidence>
<feature type="domain" description="Alpha-amylase/4-alpha-glucanotransferase central" evidence="4">
    <location>
        <begin position="314"/>
        <end position="394"/>
    </location>
</feature>
<keyword evidence="2" id="KW-0119">Carbohydrate metabolism</keyword>
<dbReference type="SUPFAM" id="SSF88688">
    <property type="entry name" value="Families 57/38 glycoside transferase middle domain"/>
    <property type="match status" value="1"/>
</dbReference>
<dbReference type="GO" id="GO:0005576">
    <property type="term" value="C:extracellular region"/>
    <property type="evidence" value="ECO:0007669"/>
    <property type="project" value="TreeGrafter"/>
</dbReference>
<dbReference type="EMBL" id="CP019082">
    <property type="protein sequence ID" value="APW63422.1"/>
    <property type="molecule type" value="Genomic_DNA"/>
</dbReference>
<dbReference type="AlphaFoldDB" id="A0A1U7CWU7"/>
<evidence type="ECO:0000256" key="1">
    <source>
        <dbReference type="ARBA" id="ARBA00006821"/>
    </source>
</evidence>
<gene>
    <name evidence="6" type="ORF">BSF38_04989</name>
</gene>
<evidence type="ECO:0000259" key="5">
    <source>
        <dbReference type="Pfam" id="PF09095"/>
    </source>
</evidence>
<evidence type="ECO:0000313" key="7">
    <source>
        <dbReference type="Proteomes" id="UP000186309"/>
    </source>
</evidence>
<evidence type="ECO:0000259" key="3">
    <source>
        <dbReference type="Pfam" id="PF03065"/>
    </source>
</evidence>
<dbReference type="KEGG" id="pbor:BSF38_04989"/>
<feature type="domain" description="Glycoside hydrolase family 57 N-terminal" evidence="3">
    <location>
        <begin position="7"/>
        <end position="241"/>
    </location>
</feature>
<dbReference type="InterPro" id="IPR004300">
    <property type="entry name" value="Glyco_hydro_57_N"/>
</dbReference>
<feature type="domain" description="Alpha-amylase/4-alpha-glucanotransferase C-terminal" evidence="5">
    <location>
        <begin position="415"/>
        <end position="706"/>
    </location>
</feature>
<dbReference type="InterPro" id="IPR015178">
    <property type="entry name" value="A-amylase/a-glucTrfase_central"/>
</dbReference>
<dbReference type="PANTHER" id="PTHR41695">
    <property type="entry name" value="1,4-ALPHA-GLUCAN BRANCHING ENZYME RV3031-RELATED"/>
    <property type="match status" value="1"/>
</dbReference>
<sequence>MSNLRLILALHNHQPVGNFDGVFEAAYRDSYLPFIEVLERYPEIPFALHTSGPLLEWLVDQHPDYIERVRALVECGRVEILGGGFFEPIMTMIPHVDRVGQIREFSAYLEELFTAKVRGMWMPERVWEQHLVSAIAEAGIEYTILDDFHFERAGVSGDDLFGYYLTEDEGRLLKVFPGSETLRYTIPFQEPHATYEFLRGLAARRPGATVVCADDGEKFGSWPETYDHVYKRGWLTRFCDMIVGNRDWLETTTLGRTVDATLPLGKVYIPDGSYREMTEWVLPPGDHHEYEKAGKLVRSHDQSHQIKPFFRAGGFWRNFKARYPESDEMYARMLGLSKRLTALAARPDADPDYLDVARRELYRGQCNCPYWHGSFGGLYLPHLRNAIYRALISCHNALDEAEGKSGPRVALEVGDFNLDARQEVRLENDRLIAFARPAQGGQVYELDVREVAVNVLSTLDRRPEAYHQTILDTIRTRGAADPTGVAASIHDRVVLKQDNLDDLIVYDRHPRKAFVDHFYPLDVTLNDLIAARDVERGDFVAGAYLAKAHRETDRVALVMERPGWADGHSIRIRKTIELAASSPALEVRYVLEGLPAGACLHFAVEINLAGMAGHADDRYYSNLAGDKLGMLDSRIDQQHLAGLSLADEWLDLAVGLSWTKPGGVWCFPIETVSQSEGGFEGVYQSSAVVPHWHVTGDESGRWEVAIRLSVDSWKPVEAAAARFRASLAEV</sequence>
<accession>A0A1U7CWU7</accession>
<dbReference type="InterPro" id="IPR015179">
    <property type="entry name" value="A-amylase/a-glucTrfase_C"/>
</dbReference>
<dbReference type="InterPro" id="IPR011013">
    <property type="entry name" value="Gal_mutarotase_sf_dom"/>
</dbReference>
<dbReference type="OrthoDB" id="8476at2"/>
<dbReference type="Pfam" id="PF09094">
    <property type="entry name" value="AmyA-A_glucT_m"/>
    <property type="match status" value="1"/>
</dbReference>
<dbReference type="Pfam" id="PF03065">
    <property type="entry name" value="Glyco_hydro_57"/>
    <property type="match status" value="1"/>
</dbReference>
<protein>
    <submittedName>
        <fullName evidence="6">Retaining alpha-glucosidase</fullName>
    </submittedName>
</protein>
<dbReference type="Gene3D" id="2.70.98.10">
    <property type="match status" value="1"/>
</dbReference>
<comment type="similarity">
    <text evidence="1">Belongs to the glycosyl hydrolase 57 family.</text>
</comment>
<dbReference type="Gene3D" id="3.20.110.20">
    <property type="match status" value="1"/>
</dbReference>
<dbReference type="InterPro" id="IPR040042">
    <property type="entry name" value="Branching_enz_MT3115-like"/>
</dbReference>
<dbReference type="SUPFAM" id="SSF88713">
    <property type="entry name" value="Glycoside hydrolase/deacetylase"/>
    <property type="match status" value="1"/>
</dbReference>
<dbReference type="Pfam" id="PF09095">
    <property type="entry name" value="AmyA-gluTrfs_C"/>
    <property type="match status" value="1"/>
</dbReference>
<name>A0A1U7CWU7_9BACT</name>
<dbReference type="GO" id="GO:0030246">
    <property type="term" value="F:carbohydrate binding"/>
    <property type="evidence" value="ECO:0007669"/>
    <property type="project" value="InterPro"/>
</dbReference>
<evidence type="ECO:0000256" key="2">
    <source>
        <dbReference type="ARBA" id="ARBA00023277"/>
    </source>
</evidence>
<dbReference type="CDD" id="cd10793">
    <property type="entry name" value="GH57N_TLGT_like"/>
    <property type="match status" value="1"/>
</dbReference>
<dbReference type="Proteomes" id="UP000186309">
    <property type="component" value="Chromosome"/>
</dbReference>
<dbReference type="PANTHER" id="PTHR41695:SF1">
    <property type="entry name" value="1,4-ALPHA-GLUCAN BRANCHING ENZYME TK1436"/>
    <property type="match status" value="1"/>
</dbReference>
<proteinExistence type="inferred from homology"/>
<dbReference type="InterPro" id="IPR028995">
    <property type="entry name" value="Glyco_hydro_57/38_cen_sf"/>
</dbReference>
<organism evidence="6 7">
    <name type="scientific">Paludisphaera borealis</name>
    <dbReference type="NCBI Taxonomy" id="1387353"/>
    <lineage>
        <taxon>Bacteria</taxon>
        <taxon>Pseudomonadati</taxon>
        <taxon>Planctomycetota</taxon>
        <taxon>Planctomycetia</taxon>
        <taxon>Isosphaerales</taxon>
        <taxon>Isosphaeraceae</taxon>
        <taxon>Paludisphaera</taxon>
    </lineage>
</organism>
<dbReference type="GO" id="GO:0030979">
    <property type="term" value="P:alpha-glucan biosynthetic process"/>
    <property type="evidence" value="ECO:0007669"/>
    <property type="project" value="InterPro"/>
</dbReference>
<dbReference type="InterPro" id="IPR014718">
    <property type="entry name" value="GH-type_carb-bd"/>
</dbReference>
<reference evidence="7" key="1">
    <citation type="submission" date="2016-12" db="EMBL/GenBank/DDBJ databases">
        <title>Comparative genomics of four Isosphaeraceae planctomycetes: a common pool of plasmids and glycoside hydrolase genes.</title>
        <authorList>
            <person name="Ivanova A."/>
        </authorList>
    </citation>
    <scope>NUCLEOTIDE SEQUENCE [LARGE SCALE GENOMIC DNA]</scope>
    <source>
        <strain evidence="7">PX4</strain>
    </source>
</reference>
<dbReference type="SUPFAM" id="SSF74650">
    <property type="entry name" value="Galactose mutarotase-like"/>
    <property type="match status" value="1"/>
</dbReference>
<dbReference type="GO" id="GO:0003844">
    <property type="term" value="F:1,4-alpha-glucan branching enzyme activity"/>
    <property type="evidence" value="ECO:0007669"/>
    <property type="project" value="InterPro"/>
</dbReference>
<dbReference type="STRING" id="1387353.BSF38_04989"/>
<evidence type="ECO:0000259" key="4">
    <source>
        <dbReference type="Pfam" id="PF09094"/>
    </source>
</evidence>
<keyword evidence="7" id="KW-1185">Reference proteome</keyword>